<dbReference type="Proteomes" id="UP000199306">
    <property type="component" value="Unassembled WGS sequence"/>
</dbReference>
<evidence type="ECO:0000259" key="1">
    <source>
        <dbReference type="Pfam" id="PF13649"/>
    </source>
</evidence>
<gene>
    <name evidence="2" type="ORF">SAMN04515674_11551</name>
</gene>
<dbReference type="GO" id="GO:0032259">
    <property type="term" value="P:methylation"/>
    <property type="evidence" value="ECO:0007669"/>
    <property type="project" value="UniProtKB-KW"/>
</dbReference>
<dbReference type="Gene3D" id="2.20.25.110">
    <property type="entry name" value="S-adenosyl-L-methionine-dependent methyltransferases"/>
    <property type="match status" value="1"/>
</dbReference>
<sequence length="242" mass="28718">MEKEWFSHWFDSPYYHILYQNRDDDEAQLFIDKLSEFLGFLPEHQIMDLACGKGRHSIYLNQKGFNVTGLDLSPQSIEYAQQFANERLHFHVHDMRDFFAEREFDFVLNMFTSFGYLANESENIKAFQSAARSLKKGGRFVLDFFNTPLVIRELVSYEIKSIEGIDFEIRKRHENGCIIKNIDFEAEKHHYHFQERVEAICQESFLRYFSSAGLTLKHLFGNYLLEPYQAESSSRMIFILEK</sequence>
<dbReference type="Pfam" id="PF13649">
    <property type="entry name" value="Methyltransf_25"/>
    <property type="match status" value="1"/>
</dbReference>
<dbReference type="STRING" id="1079859.SAMN04515674_11551"/>
<dbReference type="RefSeq" id="WP_092019125.1">
    <property type="nucleotide sequence ID" value="NZ_FOXH01000015.1"/>
</dbReference>
<keyword evidence="3" id="KW-1185">Reference proteome</keyword>
<dbReference type="AlphaFoldDB" id="A0A1I5XLN9"/>
<organism evidence="2 3">
    <name type="scientific">Pseudarcicella hirudinis</name>
    <dbReference type="NCBI Taxonomy" id="1079859"/>
    <lineage>
        <taxon>Bacteria</taxon>
        <taxon>Pseudomonadati</taxon>
        <taxon>Bacteroidota</taxon>
        <taxon>Cytophagia</taxon>
        <taxon>Cytophagales</taxon>
        <taxon>Flectobacillaceae</taxon>
        <taxon>Pseudarcicella</taxon>
    </lineage>
</organism>
<dbReference type="SUPFAM" id="SSF53335">
    <property type="entry name" value="S-adenosyl-L-methionine-dependent methyltransferases"/>
    <property type="match status" value="1"/>
</dbReference>
<proteinExistence type="predicted"/>
<dbReference type="OrthoDB" id="9811589at2"/>
<accession>A0A1I5XLN9</accession>
<dbReference type="Gene3D" id="3.40.50.150">
    <property type="entry name" value="Vaccinia Virus protein VP39"/>
    <property type="match status" value="1"/>
</dbReference>
<evidence type="ECO:0000313" key="3">
    <source>
        <dbReference type="Proteomes" id="UP000199306"/>
    </source>
</evidence>
<reference evidence="2 3" key="1">
    <citation type="submission" date="2016-10" db="EMBL/GenBank/DDBJ databases">
        <authorList>
            <person name="de Groot N.N."/>
        </authorList>
    </citation>
    <scope>NUCLEOTIDE SEQUENCE [LARGE SCALE GENOMIC DNA]</scope>
    <source>
        <strain evidence="3">E92,LMG 26720,CCM 7988</strain>
    </source>
</reference>
<keyword evidence="2" id="KW-0808">Transferase</keyword>
<evidence type="ECO:0000313" key="2">
    <source>
        <dbReference type="EMBL" id="SFQ32820.1"/>
    </source>
</evidence>
<protein>
    <submittedName>
        <fullName evidence="2">Methyltransferase domain-containing protein</fullName>
    </submittedName>
</protein>
<dbReference type="GO" id="GO:0008168">
    <property type="term" value="F:methyltransferase activity"/>
    <property type="evidence" value="ECO:0007669"/>
    <property type="project" value="UniProtKB-KW"/>
</dbReference>
<dbReference type="CDD" id="cd02440">
    <property type="entry name" value="AdoMet_MTases"/>
    <property type="match status" value="1"/>
</dbReference>
<dbReference type="PANTHER" id="PTHR43591">
    <property type="entry name" value="METHYLTRANSFERASE"/>
    <property type="match status" value="1"/>
</dbReference>
<dbReference type="EMBL" id="FOXH01000015">
    <property type="protein sequence ID" value="SFQ32820.1"/>
    <property type="molecule type" value="Genomic_DNA"/>
</dbReference>
<feature type="domain" description="Methyltransferase" evidence="1">
    <location>
        <begin position="46"/>
        <end position="138"/>
    </location>
</feature>
<dbReference type="InterPro" id="IPR041698">
    <property type="entry name" value="Methyltransf_25"/>
</dbReference>
<name>A0A1I5XLN9_9BACT</name>
<dbReference type="PANTHER" id="PTHR43591:SF110">
    <property type="entry name" value="RHODANESE DOMAIN-CONTAINING PROTEIN"/>
    <property type="match status" value="1"/>
</dbReference>
<keyword evidence="2" id="KW-0489">Methyltransferase</keyword>
<dbReference type="InterPro" id="IPR029063">
    <property type="entry name" value="SAM-dependent_MTases_sf"/>
</dbReference>